<dbReference type="EMBL" id="BAAAPO010000026">
    <property type="protein sequence ID" value="GAA1793276.1"/>
    <property type="molecule type" value="Genomic_DNA"/>
</dbReference>
<evidence type="ECO:0000313" key="3">
    <source>
        <dbReference type="EMBL" id="GAA1793276.1"/>
    </source>
</evidence>
<dbReference type="InterPro" id="IPR041682">
    <property type="entry name" value="AAA_14"/>
</dbReference>
<feature type="domain" description="DUF4143" evidence="2">
    <location>
        <begin position="197"/>
        <end position="346"/>
    </location>
</feature>
<dbReference type="Proteomes" id="UP001499938">
    <property type="component" value="Unassembled WGS sequence"/>
</dbReference>
<proteinExistence type="predicted"/>
<evidence type="ECO:0000259" key="1">
    <source>
        <dbReference type="Pfam" id="PF13173"/>
    </source>
</evidence>
<keyword evidence="3" id="KW-0547">Nucleotide-binding</keyword>
<dbReference type="InterPro" id="IPR027417">
    <property type="entry name" value="P-loop_NTPase"/>
</dbReference>
<name>A0ABN2LPT0_9MICO</name>
<dbReference type="PANTHER" id="PTHR43566:SF2">
    <property type="entry name" value="DUF4143 DOMAIN-CONTAINING PROTEIN"/>
    <property type="match status" value="1"/>
</dbReference>
<reference evidence="3 4" key="1">
    <citation type="journal article" date="2019" name="Int. J. Syst. Evol. Microbiol.">
        <title>The Global Catalogue of Microorganisms (GCM) 10K type strain sequencing project: providing services to taxonomists for standard genome sequencing and annotation.</title>
        <authorList>
            <consortium name="The Broad Institute Genomics Platform"/>
            <consortium name="The Broad Institute Genome Sequencing Center for Infectious Disease"/>
            <person name="Wu L."/>
            <person name="Ma J."/>
        </authorList>
    </citation>
    <scope>NUCLEOTIDE SEQUENCE [LARGE SCALE GENOMIC DNA]</scope>
    <source>
        <strain evidence="3 4">JCM 15592</strain>
    </source>
</reference>
<protein>
    <submittedName>
        <fullName evidence="3">ATP-binding protein</fullName>
    </submittedName>
</protein>
<comment type="caution">
    <text evidence="3">The sequence shown here is derived from an EMBL/GenBank/DDBJ whole genome shotgun (WGS) entry which is preliminary data.</text>
</comment>
<feature type="domain" description="AAA" evidence="1">
    <location>
        <begin position="20"/>
        <end position="131"/>
    </location>
</feature>
<dbReference type="SUPFAM" id="SSF52540">
    <property type="entry name" value="P-loop containing nucleoside triphosphate hydrolases"/>
    <property type="match status" value="1"/>
</dbReference>
<dbReference type="PANTHER" id="PTHR43566">
    <property type="entry name" value="CONSERVED PROTEIN"/>
    <property type="match status" value="1"/>
</dbReference>
<dbReference type="InterPro" id="IPR025420">
    <property type="entry name" value="DUF4143"/>
</dbReference>
<gene>
    <name evidence="3" type="ORF">GCM10009811_17550</name>
</gene>
<sequence>MGYLPRILDARLVEAMASAPVVLLDGPRGVGKTTTAARVSRTVVMLPRDMDQLHYDPEAYLRQLEPPVLLDEWQLAGLELLWAIKRIVDADPSPGRFILAGSVEPAAHGPTYPLTGRAVRLVMRPMTAAELNGTGDLSSPLSALLAGQAPALGSGADEQFTIDQVSTSGFPAARAMPEPAVFLEAYASLVAQRAGEEGRDASRLLRTLRVLATLTGQAVPDQRIWEAADVNKVTLKAYDDLLERVHLSVPLPAFESNRLKRLTSYPKRFLADTAMALTLAGLDVTQLASDPRLAGRYLESYVVQQLRPHVDMARAHLMHLRSSAGENEVDAVVETRHGVVGVEIKLARRVRSEDAKPLAWLRDSLGERFLQGVVFHTGTDVYSVSDRVYAVPLGHVTR</sequence>
<keyword evidence="3" id="KW-0067">ATP-binding</keyword>
<dbReference type="Pfam" id="PF13173">
    <property type="entry name" value="AAA_14"/>
    <property type="match status" value="1"/>
</dbReference>
<evidence type="ECO:0000313" key="4">
    <source>
        <dbReference type="Proteomes" id="UP001499938"/>
    </source>
</evidence>
<dbReference type="GO" id="GO:0005524">
    <property type="term" value="F:ATP binding"/>
    <property type="evidence" value="ECO:0007669"/>
    <property type="project" value="UniProtKB-KW"/>
</dbReference>
<evidence type="ECO:0000259" key="2">
    <source>
        <dbReference type="Pfam" id="PF13635"/>
    </source>
</evidence>
<accession>A0ABN2LPT0</accession>
<keyword evidence="4" id="KW-1185">Reference proteome</keyword>
<dbReference type="Pfam" id="PF13635">
    <property type="entry name" value="DUF4143"/>
    <property type="match status" value="1"/>
</dbReference>
<organism evidence="3 4">
    <name type="scientific">Nostocoides veronense</name>
    <dbReference type="NCBI Taxonomy" id="330836"/>
    <lineage>
        <taxon>Bacteria</taxon>
        <taxon>Bacillati</taxon>
        <taxon>Actinomycetota</taxon>
        <taxon>Actinomycetes</taxon>
        <taxon>Micrococcales</taxon>
        <taxon>Intrasporangiaceae</taxon>
        <taxon>Nostocoides</taxon>
    </lineage>
</organism>